<accession>A0A6G1JHS7</accession>
<dbReference type="EMBL" id="MU005571">
    <property type="protein sequence ID" value="KAF2690117.1"/>
    <property type="molecule type" value="Genomic_DNA"/>
</dbReference>
<reference evidence="3" key="1">
    <citation type="journal article" date="2020" name="Stud. Mycol.">
        <title>101 Dothideomycetes genomes: a test case for predicting lifestyles and emergence of pathogens.</title>
        <authorList>
            <person name="Haridas S."/>
            <person name="Albert R."/>
            <person name="Binder M."/>
            <person name="Bloem J."/>
            <person name="Labutti K."/>
            <person name="Salamov A."/>
            <person name="Andreopoulos B."/>
            <person name="Baker S."/>
            <person name="Barry K."/>
            <person name="Bills G."/>
            <person name="Bluhm B."/>
            <person name="Cannon C."/>
            <person name="Castanera R."/>
            <person name="Culley D."/>
            <person name="Daum C."/>
            <person name="Ezra D."/>
            <person name="Gonzalez J."/>
            <person name="Henrissat B."/>
            <person name="Kuo A."/>
            <person name="Liang C."/>
            <person name="Lipzen A."/>
            <person name="Lutzoni F."/>
            <person name="Magnuson J."/>
            <person name="Mondo S."/>
            <person name="Nolan M."/>
            <person name="Ohm R."/>
            <person name="Pangilinan J."/>
            <person name="Park H.-J."/>
            <person name="Ramirez L."/>
            <person name="Alfaro M."/>
            <person name="Sun H."/>
            <person name="Tritt A."/>
            <person name="Yoshinaga Y."/>
            <person name="Zwiers L.-H."/>
            <person name="Turgeon B."/>
            <person name="Goodwin S."/>
            <person name="Spatafora J."/>
            <person name="Crous P."/>
            <person name="Grigoriev I."/>
        </authorList>
    </citation>
    <scope>NUCLEOTIDE SEQUENCE</scope>
    <source>
        <strain evidence="3">CBS 122367</strain>
    </source>
</reference>
<feature type="region of interest" description="Disordered" evidence="1">
    <location>
        <begin position="551"/>
        <end position="571"/>
    </location>
</feature>
<feature type="compositionally biased region" description="Polar residues" evidence="1">
    <location>
        <begin position="1"/>
        <end position="20"/>
    </location>
</feature>
<dbReference type="AlphaFoldDB" id="A0A6G1JHS7"/>
<name>A0A6G1JHS7_9PLEO</name>
<dbReference type="PROSITE" id="PS00028">
    <property type="entry name" value="ZINC_FINGER_C2H2_1"/>
    <property type="match status" value="2"/>
</dbReference>
<dbReference type="InterPro" id="IPR013087">
    <property type="entry name" value="Znf_C2H2_type"/>
</dbReference>
<feature type="domain" description="C2H2-type" evidence="2">
    <location>
        <begin position="190"/>
        <end position="211"/>
    </location>
</feature>
<dbReference type="OrthoDB" id="654211at2759"/>
<feature type="compositionally biased region" description="Low complexity" evidence="1">
    <location>
        <begin position="26"/>
        <end position="47"/>
    </location>
</feature>
<keyword evidence="4" id="KW-1185">Reference proteome</keyword>
<dbReference type="Proteomes" id="UP000799291">
    <property type="component" value="Unassembled WGS sequence"/>
</dbReference>
<feature type="region of interest" description="Disordered" evidence="1">
    <location>
        <begin position="82"/>
        <end position="106"/>
    </location>
</feature>
<dbReference type="SMART" id="SM00355">
    <property type="entry name" value="ZnF_C2H2"/>
    <property type="match status" value="3"/>
</dbReference>
<evidence type="ECO:0000259" key="2">
    <source>
        <dbReference type="PROSITE" id="PS00028"/>
    </source>
</evidence>
<sequence length="606" mass="68742">METDDSQFLQYSTPQPSNSFKRPRRSLQSSTPLSSVSESASPSPRLSGQASLTPDVIDHINGLKHLDDKSILLLLEAARSGDGMRMSRPDRSSMSTLGSRNSSYLSVPSSRVNSMLSDPRSSIASTDSSFTHYSAASSRLSTASSRLSTISNTSAPKNFACTFCDKALKSKPYWKSHEEEFHEQRLTWRCPDCEQIFHAGKRFREHHTKLHGCENCKQPRESGQPTSRKASPCVKKYEIVMHDKDAWGCGFCGCLLATWEERCEHIAMHFEEKKNKWNFTNVILGLLKQSDVSESWNRMMTQRHGDSQNWPRLTWESKKCNRLRYKLETKWDTRVFDVDKVVQDTYELAEIEPNDVVEPEPDPQPEPIPEVTESTVASEIVDCKMEPFDFTNDQRLQSSHGLPSEGVMMDLDPVEHQRPQTMHQDLQPTQWPVSTDMSQNTLTADNGMGAFGGFNTNMTHMSSDFSQPVTQGFQANWPNAGFVSTPDLVTFQQPNQFMNYNTAPREVVPVPTSQYANFTNPRQSMPPNFLHHSSSTNSRRFVPKLINIASSGHRASHSDQPPPPPPKDEHTNRFSRIIMRRRPSNISQHTVVSQRDLGWNIEENWG</sequence>
<feature type="domain" description="C2H2-type" evidence="2">
    <location>
        <begin position="249"/>
        <end position="269"/>
    </location>
</feature>
<protein>
    <recommendedName>
        <fullName evidence="2">C2H2-type domain-containing protein</fullName>
    </recommendedName>
</protein>
<feature type="region of interest" description="Disordered" evidence="1">
    <location>
        <begin position="1"/>
        <end position="50"/>
    </location>
</feature>
<evidence type="ECO:0000313" key="3">
    <source>
        <dbReference type="EMBL" id="KAF2690117.1"/>
    </source>
</evidence>
<feature type="compositionally biased region" description="Polar residues" evidence="1">
    <location>
        <begin position="96"/>
        <end position="106"/>
    </location>
</feature>
<dbReference type="Gene3D" id="3.30.160.60">
    <property type="entry name" value="Classic Zinc Finger"/>
    <property type="match status" value="1"/>
</dbReference>
<gene>
    <name evidence="3" type="ORF">K458DRAFT_426948</name>
</gene>
<evidence type="ECO:0000313" key="4">
    <source>
        <dbReference type="Proteomes" id="UP000799291"/>
    </source>
</evidence>
<organism evidence="3 4">
    <name type="scientific">Lentithecium fluviatile CBS 122367</name>
    <dbReference type="NCBI Taxonomy" id="1168545"/>
    <lineage>
        <taxon>Eukaryota</taxon>
        <taxon>Fungi</taxon>
        <taxon>Dikarya</taxon>
        <taxon>Ascomycota</taxon>
        <taxon>Pezizomycotina</taxon>
        <taxon>Dothideomycetes</taxon>
        <taxon>Pleosporomycetidae</taxon>
        <taxon>Pleosporales</taxon>
        <taxon>Massarineae</taxon>
        <taxon>Lentitheciaceae</taxon>
        <taxon>Lentithecium</taxon>
    </lineage>
</organism>
<proteinExistence type="predicted"/>
<evidence type="ECO:0000256" key="1">
    <source>
        <dbReference type="SAM" id="MobiDB-lite"/>
    </source>
</evidence>